<name>A0A9D2HDA0_9BACT</name>
<dbReference type="InterPro" id="IPR009010">
    <property type="entry name" value="Asp_de-COase-like_dom_sf"/>
</dbReference>
<dbReference type="SUPFAM" id="SSF50692">
    <property type="entry name" value="ADC-like"/>
    <property type="match status" value="1"/>
</dbReference>
<dbReference type="AlphaFoldDB" id="A0A9D2HDA0"/>
<dbReference type="SUPFAM" id="SSF53706">
    <property type="entry name" value="Formate dehydrogenase/DMSO reductase, domains 1-3"/>
    <property type="match status" value="1"/>
</dbReference>
<comment type="similarity">
    <text evidence="1">Belongs to the prokaryotic molybdopterin-containing oxidoreductase family.</text>
</comment>
<dbReference type="NCBIfam" id="NF041783">
    <property type="entry name" value="mnquin_red_QrcB"/>
    <property type="match status" value="1"/>
</dbReference>
<dbReference type="InterPro" id="IPR050612">
    <property type="entry name" value="Prok_Mopterin_Oxidored"/>
</dbReference>
<dbReference type="Proteomes" id="UP000824225">
    <property type="component" value="Unassembled WGS sequence"/>
</dbReference>
<accession>A0A9D2HDA0</accession>
<keyword evidence="2" id="KW-0004">4Fe-4S</keyword>
<dbReference type="Gene3D" id="3.30.2070.10">
    <property type="entry name" value="Formate dehydrogenase/DMSO reductase"/>
    <property type="match status" value="1"/>
</dbReference>
<evidence type="ECO:0000256" key="8">
    <source>
        <dbReference type="ARBA" id="ARBA00023014"/>
    </source>
</evidence>
<dbReference type="GO" id="GO:0043546">
    <property type="term" value="F:molybdopterin cofactor binding"/>
    <property type="evidence" value="ECO:0007669"/>
    <property type="project" value="InterPro"/>
</dbReference>
<dbReference type="InterPro" id="IPR006963">
    <property type="entry name" value="Mopterin_OxRdtase_4Fe-4S_dom"/>
</dbReference>
<dbReference type="Gene3D" id="2.20.25.90">
    <property type="entry name" value="ADC-like domains"/>
    <property type="match status" value="1"/>
</dbReference>
<feature type="domain" description="4Fe-4S Mo/W bis-MGD-type" evidence="9">
    <location>
        <begin position="48"/>
        <end position="104"/>
    </location>
</feature>
<dbReference type="Gene3D" id="3.40.50.740">
    <property type="match status" value="1"/>
</dbReference>
<gene>
    <name evidence="10" type="ORF">H9962_00545</name>
</gene>
<protein>
    <submittedName>
        <fullName evidence="10">Molybdopterin-dependent oxidoreductase</fullName>
    </submittedName>
</protein>
<reference evidence="10" key="2">
    <citation type="submission" date="2021-04" db="EMBL/GenBank/DDBJ databases">
        <authorList>
            <person name="Gilroy R."/>
        </authorList>
    </citation>
    <scope>NUCLEOTIDE SEQUENCE</scope>
    <source>
        <strain evidence="10">CHK186-16707</strain>
    </source>
</reference>
<dbReference type="PANTHER" id="PTHR43742">
    <property type="entry name" value="TRIMETHYLAMINE-N-OXIDE REDUCTASE"/>
    <property type="match status" value="1"/>
</dbReference>
<evidence type="ECO:0000313" key="10">
    <source>
        <dbReference type="EMBL" id="HJA07670.1"/>
    </source>
</evidence>
<dbReference type="GO" id="GO:0051539">
    <property type="term" value="F:4 iron, 4 sulfur cluster binding"/>
    <property type="evidence" value="ECO:0007669"/>
    <property type="project" value="UniProtKB-KW"/>
</dbReference>
<dbReference type="Pfam" id="PF01568">
    <property type="entry name" value="Molydop_binding"/>
    <property type="match status" value="1"/>
</dbReference>
<organism evidence="10 11">
    <name type="scientific">Candidatus Mailhella merdigallinarum</name>
    <dbReference type="NCBI Taxonomy" id="2838658"/>
    <lineage>
        <taxon>Bacteria</taxon>
        <taxon>Pseudomonadati</taxon>
        <taxon>Thermodesulfobacteriota</taxon>
        <taxon>Desulfovibrionia</taxon>
        <taxon>Desulfovibrionales</taxon>
        <taxon>Desulfovibrionaceae</taxon>
        <taxon>Mailhella</taxon>
    </lineage>
</organism>
<dbReference type="PROSITE" id="PS51669">
    <property type="entry name" value="4FE4S_MOW_BIS_MGD"/>
    <property type="match status" value="1"/>
</dbReference>
<keyword evidence="6" id="KW-0560">Oxidoreductase</keyword>
<evidence type="ECO:0000256" key="6">
    <source>
        <dbReference type="ARBA" id="ARBA00023002"/>
    </source>
</evidence>
<dbReference type="InterPro" id="IPR006656">
    <property type="entry name" value="Mopterin_OxRdtase"/>
</dbReference>
<dbReference type="Gene3D" id="3.40.228.10">
    <property type="entry name" value="Dimethylsulfoxide Reductase, domain 2"/>
    <property type="match status" value="1"/>
</dbReference>
<evidence type="ECO:0000256" key="2">
    <source>
        <dbReference type="ARBA" id="ARBA00022485"/>
    </source>
</evidence>
<proteinExistence type="inferred from homology"/>
<comment type="caution">
    <text evidence="10">The sequence shown here is derived from an EMBL/GenBank/DDBJ whole genome shotgun (WGS) entry which is preliminary data.</text>
</comment>
<keyword evidence="8" id="KW-0411">Iron-sulfur</keyword>
<sequence>MNRRGFLKFAAGGTVGLVASPIIWNTLYDAVYWTQNWGWIPRLKKGANEYLPTISKLCPSGTGIRVRLVGGRPVRALGNPDNPMSQGALTALAAAETQLQVSPARLKSPLKRSPDGAYVAISWEEAEALLKAKTLEAKGATACISGDPTSSVNEVFTGLMNATGSTEFYFMPGEELPALKAWSLMGGQGRLGYDIEHSDFILSIGANFLESWGTVARNRRAYRAGRPAGQDPALKVAYAGPVQNNTAAGADWWLPIRPDTEMALALGVAHLLIKKGKTPFAAGMPAFAALVESYTPAAVAKLTGVDARRLEAVVDALLSAEKPLVVAGSPLGAGGAAGPIMAAIAVNMLLGRVGREGNLVDLPFPSPVVNGASNMRTLLTRDLAAWTKAVAAGTKPAPKMLMVYDANPLYALPPDSGMSEVLDKTPFKVALASFMSETCARCDLVLPAAMGLERFDDAYTPYGSGRINYSVAAPVVEPFYEARPVGELMIALAQELGVDLGVEDMPSLLNKKAMSLGADFKAMTESGDVFMDGRQAPFAVPVFNAGALQAAAGLIPSDASTRLAPVVVLGMGTPQTAIPPFATKIITDYQLKGMDSVAQINGATAAKLGVKSGDRLKLQNGAATVTVLVNVFEGVQTDAVALCAGLGHTAFDEFSRGKGINIMTLTGVTQEPGTGLSVWGGAQLAKA</sequence>
<evidence type="ECO:0000313" key="11">
    <source>
        <dbReference type="Proteomes" id="UP000824225"/>
    </source>
</evidence>
<dbReference type="Gene3D" id="2.40.40.20">
    <property type="match status" value="1"/>
</dbReference>
<evidence type="ECO:0000256" key="7">
    <source>
        <dbReference type="ARBA" id="ARBA00023004"/>
    </source>
</evidence>
<dbReference type="InterPro" id="IPR053557">
    <property type="entry name" value="Molybdopterin-Qrc_component"/>
</dbReference>
<evidence type="ECO:0000259" key="9">
    <source>
        <dbReference type="PROSITE" id="PS51669"/>
    </source>
</evidence>
<dbReference type="PANTHER" id="PTHR43742:SF9">
    <property type="entry name" value="TETRATHIONATE REDUCTASE SUBUNIT A"/>
    <property type="match status" value="1"/>
</dbReference>
<evidence type="ECO:0000256" key="5">
    <source>
        <dbReference type="ARBA" id="ARBA00022729"/>
    </source>
</evidence>
<dbReference type="EMBL" id="DXAN01000002">
    <property type="protein sequence ID" value="HJA07670.1"/>
    <property type="molecule type" value="Genomic_DNA"/>
</dbReference>
<keyword evidence="7" id="KW-0408">Iron</keyword>
<evidence type="ECO:0000256" key="4">
    <source>
        <dbReference type="ARBA" id="ARBA00022723"/>
    </source>
</evidence>
<reference evidence="10" key="1">
    <citation type="journal article" date="2021" name="PeerJ">
        <title>Extensive microbial diversity within the chicken gut microbiome revealed by metagenomics and culture.</title>
        <authorList>
            <person name="Gilroy R."/>
            <person name="Ravi A."/>
            <person name="Getino M."/>
            <person name="Pursley I."/>
            <person name="Horton D.L."/>
            <person name="Alikhan N.F."/>
            <person name="Baker D."/>
            <person name="Gharbi K."/>
            <person name="Hall N."/>
            <person name="Watson M."/>
            <person name="Adriaenssens E.M."/>
            <person name="Foster-Nyarko E."/>
            <person name="Jarju S."/>
            <person name="Secka A."/>
            <person name="Antonio M."/>
            <person name="Oren A."/>
            <person name="Chaudhuri R.R."/>
            <person name="La Ragione R."/>
            <person name="Hildebrand F."/>
            <person name="Pallen M.J."/>
        </authorList>
    </citation>
    <scope>NUCLEOTIDE SEQUENCE</scope>
    <source>
        <strain evidence="10">CHK186-16707</strain>
    </source>
</reference>
<evidence type="ECO:0000256" key="1">
    <source>
        <dbReference type="ARBA" id="ARBA00010312"/>
    </source>
</evidence>
<evidence type="ECO:0000256" key="3">
    <source>
        <dbReference type="ARBA" id="ARBA00022505"/>
    </source>
</evidence>
<dbReference type="GO" id="GO:0046872">
    <property type="term" value="F:metal ion binding"/>
    <property type="evidence" value="ECO:0007669"/>
    <property type="project" value="UniProtKB-KW"/>
</dbReference>
<dbReference type="InterPro" id="IPR006657">
    <property type="entry name" value="MoPterin_dinucl-bd_dom"/>
</dbReference>
<keyword evidence="4" id="KW-0479">Metal-binding</keyword>
<keyword evidence="3" id="KW-0500">Molybdenum</keyword>
<dbReference type="Pfam" id="PF00384">
    <property type="entry name" value="Molybdopterin"/>
    <property type="match status" value="1"/>
</dbReference>
<dbReference type="GO" id="GO:0016491">
    <property type="term" value="F:oxidoreductase activity"/>
    <property type="evidence" value="ECO:0007669"/>
    <property type="project" value="UniProtKB-KW"/>
</dbReference>
<keyword evidence="5" id="KW-0732">Signal</keyword>